<keyword evidence="3" id="KW-1185">Reference proteome</keyword>
<proteinExistence type="predicted"/>
<evidence type="ECO:0000256" key="1">
    <source>
        <dbReference type="SAM" id="Phobius"/>
    </source>
</evidence>
<keyword evidence="1" id="KW-0812">Transmembrane</keyword>
<keyword evidence="1" id="KW-0472">Membrane</keyword>
<comment type="caution">
    <text evidence="2">The sequence shown here is derived from an EMBL/GenBank/DDBJ whole genome shotgun (WGS) entry which is preliminary data.</text>
</comment>
<gene>
    <name evidence="2" type="ORF">FJU31_12985</name>
</gene>
<accession>A0ABQ6SZ46</accession>
<evidence type="ECO:0000313" key="3">
    <source>
        <dbReference type="Proteomes" id="UP000326367"/>
    </source>
</evidence>
<protein>
    <recommendedName>
        <fullName evidence="4">Transmembrane protein</fullName>
    </recommendedName>
</protein>
<evidence type="ECO:0000313" key="2">
    <source>
        <dbReference type="EMBL" id="KAA8996535.1"/>
    </source>
</evidence>
<organism evidence="2 3">
    <name type="scientific">Stenotrophomonas cyclobalanopsidis</name>
    <dbReference type="NCBI Taxonomy" id="2771362"/>
    <lineage>
        <taxon>Bacteria</taxon>
        <taxon>Pseudomonadati</taxon>
        <taxon>Pseudomonadota</taxon>
        <taxon>Gammaproteobacteria</taxon>
        <taxon>Lysobacterales</taxon>
        <taxon>Lysobacteraceae</taxon>
        <taxon>Stenotrophomonas</taxon>
    </lineage>
</organism>
<name>A0ABQ6SZ46_9GAMM</name>
<reference evidence="2 3" key="1">
    <citation type="journal article" date="2020" name="Antonie Van Leeuwenhoek">
        <title>Stenotrophomonas cyclobalanopsidis sp. nov., isolated from the leaf spot disease of Cyclobalanopsis patelliformis.</title>
        <authorList>
            <person name="Bian D.R."/>
            <person name="Xue H."/>
            <person name="Piao C.G."/>
            <person name="Li Y."/>
        </authorList>
    </citation>
    <scope>NUCLEOTIDE SEQUENCE [LARGE SCALE GENOMIC DNA]</scope>
    <source>
        <strain evidence="2 3">TPQG1-4</strain>
    </source>
</reference>
<feature type="transmembrane region" description="Helical" evidence="1">
    <location>
        <begin position="63"/>
        <end position="83"/>
    </location>
</feature>
<sequence>MSQSRAPLCGGASWLGLPVGYGVHGWITLMGDGRALGVGIGCLAAAVVGLGLAVAARARDERYAWLGIGGAVVSALPLKLYLLQMLFKL</sequence>
<feature type="transmembrane region" description="Helical" evidence="1">
    <location>
        <begin position="35"/>
        <end position="56"/>
    </location>
</feature>
<keyword evidence="1" id="KW-1133">Transmembrane helix</keyword>
<dbReference type="EMBL" id="VYKI01000016">
    <property type="protein sequence ID" value="KAA8996535.1"/>
    <property type="molecule type" value="Genomic_DNA"/>
</dbReference>
<evidence type="ECO:0008006" key="4">
    <source>
        <dbReference type="Google" id="ProtNLM"/>
    </source>
</evidence>
<dbReference type="RefSeq" id="WP_150455121.1">
    <property type="nucleotide sequence ID" value="NZ_VYKI01000016.1"/>
</dbReference>
<dbReference type="Proteomes" id="UP000326367">
    <property type="component" value="Unassembled WGS sequence"/>
</dbReference>